<dbReference type="SUPFAM" id="SSF56042">
    <property type="entry name" value="PurM C-terminal domain-like"/>
    <property type="match status" value="1"/>
</dbReference>
<comment type="function">
    <text evidence="2">Catalyzes the ATP-dependent phosphorylation of thiamine-monophosphate (TMP) to form thiamine-pyrophosphate (TPP), the active form of vitamin B1.</text>
</comment>
<feature type="binding site" evidence="2">
    <location>
        <position position="221"/>
    </location>
    <ligand>
        <name>Mg(2+)</name>
        <dbReference type="ChEBI" id="CHEBI:18420"/>
        <label>5</label>
    </ligand>
</feature>
<feature type="binding site" evidence="2">
    <location>
        <position position="41"/>
    </location>
    <ligand>
        <name>Mg(2+)</name>
        <dbReference type="ChEBI" id="CHEBI:18420"/>
        <label>2</label>
    </ligand>
</feature>
<protein>
    <recommendedName>
        <fullName evidence="2">Thiamine-monophosphate kinase</fullName>
        <shortName evidence="2">TMP kinase</shortName>
        <shortName evidence="2">Thiamine-phosphate kinase</shortName>
        <ecNumber evidence="2">2.7.4.16</ecNumber>
    </recommendedName>
</protein>
<dbReference type="Pfam" id="PF00586">
    <property type="entry name" value="AIRS"/>
    <property type="match status" value="1"/>
</dbReference>
<keyword evidence="2" id="KW-0479">Metal-binding</keyword>
<evidence type="ECO:0000256" key="1">
    <source>
        <dbReference type="ARBA" id="ARBA00022977"/>
    </source>
</evidence>
<dbReference type="InterPro" id="IPR016188">
    <property type="entry name" value="PurM-like_N"/>
</dbReference>
<comment type="caution">
    <text evidence="4">The sequence shown here is derived from an EMBL/GenBank/DDBJ whole genome shotgun (WGS) entry which is preliminary data.</text>
</comment>
<dbReference type="UniPathway" id="UPA00060">
    <property type="reaction ID" value="UER00142"/>
</dbReference>
<keyword evidence="5" id="KW-1185">Reference proteome</keyword>
<keyword evidence="2" id="KW-0547">Nucleotide-binding</keyword>
<feature type="binding site" evidence="2">
    <location>
        <position position="69"/>
    </location>
    <ligand>
        <name>Mg(2+)</name>
        <dbReference type="ChEBI" id="CHEBI:18420"/>
        <label>2</label>
    </ligand>
</feature>
<dbReference type="HAMAP" id="MF_02128">
    <property type="entry name" value="TMP_kinase"/>
    <property type="match status" value="1"/>
</dbReference>
<evidence type="ECO:0000313" key="4">
    <source>
        <dbReference type="EMBL" id="OBV11483.1"/>
    </source>
</evidence>
<dbReference type="PANTHER" id="PTHR30270">
    <property type="entry name" value="THIAMINE-MONOPHOSPHATE KINASE"/>
    <property type="match status" value="1"/>
</dbReference>
<sequence>MNETEFIAALRKLPLHPGARGLEDDCAVLAIGGETLVLTHDAMAEGTHWLPNADPFDIAWKLVASNLSDLAAKGAEPVGVLLSHTLGKGDARFLEGLSAILTEYGVPLLGGDTIAAKGPRTLGLTAIGRATHTPVPSRHGAQVGDGVFVCGLIGEAMAGFHQLLRVERERETEPQPEFAGDIPKPFAPDPAFVEAFLRPRPLLSEGQRLAPHVTAMMDVSDGLFLDASRMADTSGVTISIIQDAVPHSDRFRERASQGNLVDTQSKGRPMRHTACAWGDDYALLFTARTDVALPIAASRIGEVIEQVDTPLLVDGKPPRMKPGGTLGYQHG</sequence>
<name>A0A1A7BG21_9SPHN</name>
<dbReference type="PANTHER" id="PTHR30270:SF0">
    <property type="entry name" value="THIAMINE-MONOPHOSPHATE KINASE"/>
    <property type="match status" value="1"/>
</dbReference>
<feature type="domain" description="PurM-like N-terminal" evidence="3">
    <location>
        <begin position="24"/>
        <end position="129"/>
    </location>
</feature>
<feature type="binding site" evidence="2">
    <location>
        <position position="41"/>
    </location>
    <ligand>
        <name>Mg(2+)</name>
        <dbReference type="ChEBI" id="CHEBI:18420"/>
        <label>1</label>
    </ligand>
</feature>
<feature type="binding site" evidence="2">
    <location>
        <position position="218"/>
    </location>
    <ligand>
        <name>Mg(2+)</name>
        <dbReference type="ChEBI" id="CHEBI:18420"/>
        <label>3</label>
    </ligand>
</feature>
<feature type="binding site" evidence="2">
    <location>
        <position position="112"/>
    </location>
    <ligand>
        <name>Mg(2+)</name>
        <dbReference type="ChEBI" id="CHEBI:18420"/>
        <label>1</label>
    </ligand>
</feature>
<dbReference type="STRING" id="1300349.I603_0926"/>
<evidence type="ECO:0000259" key="3">
    <source>
        <dbReference type="Pfam" id="PF00586"/>
    </source>
</evidence>
<dbReference type="GO" id="GO:0000287">
    <property type="term" value="F:magnesium ion binding"/>
    <property type="evidence" value="ECO:0007669"/>
    <property type="project" value="UniProtKB-UniRule"/>
</dbReference>
<dbReference type="InterPro" id="IPR036676">
    <property type="entry name" value="PurM-like_C_sf"/>
</dbReference>
<dbReference type="Gene3D" id="3.30.1330.10">
    <property type="entry name" value="PurM-like, N-terminal domain"/>
    <property type="match status" value="1"/>
</dbReference>
<dbReference type="Gene3D" id="3.90.650.10">
    <property type="entry name" value="PurM-like C-terminal domain"/>
    <property type="match status" value="1"/>
</dbReference>
<proteinExistence type="inferred from homology"/>
<dbReference type="PIRSF" id="PIRSF005303">
    <property type="entry name" value="Thiam_monoph_kin"/>
    <property type="match status" value="1"/>
</dbReference>
<feature type="binding site" evidence="2">
    <location>
        <position position="279"/>
    </location>
    <ligand>
        <name>substrate</name>
    </ligand>
</feature>
<feature type="binding site" evidence="2">
    <location>
        <position position="69"/>
    </location>
    <ligand>
        <name>Mg(2+)</name>
        <dbReference type="ChEBI" id="CHEBI:18420"/>
        <label>3</label>
    </ligand>
</feature>
<dbReference type="EC" id="2.7.4.16" evidence="2"/>
<gene>
    <name evidence="2" type="primary">thiL</name>
    <name evidence="4" type="ORF">I603_0926</name>
</gene>
<dbReference type="PATRIC" id="fig|1300349.4.peg.923"/>
<evidence type="ECO:0000313" key="5">
    <source>
        <dbReference type="Proteomes" id="UP000092484"/>
    </source>
</evidence>
<dbReference type="GO" id="GO:0005524">
    <property type="term" value="F:ATP binding"/>
    <property type="evidence" value="ECO:0007669"/>
    <property type="project" value="UniProtKB-UniRule"/>
</dbReference>
<feature type="binding site" evidence="2">
    <location>
        <position position="48"/>
    </location>
    <ligand>
        <name>substrate</name>
    </ligand>
</feature>
<dbReference type="InterPro" id="IPR006283">
    <property type="entry name" value="ThiL-like"/>
</dbReference>
<feature type="binding site" evidence="2">
    <location>
        <position position="69"/>
    </location>
    <ligand>
        <name>Mg(2+)</name>
        <dbReference type="ChEBI" id="CHEBI:18420"/>
        <label>4</label>
    </ligand>
</feature>
<feature type="binding site" evidence="2">
    <location>
        <begin position="111"/>
        <end position="112"/>
    </location>
    <ligand>
        <name>ATP</name>
        <dbReference type="ChEBI" id="CHEBI:30616"/>
    </ligand>
</feature>
<keyword evidence="2 4" id="KW-0418">Kinase</keyword>
<keyword evidence="2" id="KW-0808">Transferase</keyword>
<dbReference type="GO" id="GO:0009228">
    <property type="term" value="P:thiamine biosynthetic process"/>
    <property type="evidence" value="ECO:0007669"/>
    <property type="project" value="UniProtKB-KW"/>
</dbReference>
<feature type="binding site" evidence="2">
    <location>
        <position position="39"/>
    </location>
    <ligand>
        <name>Mg(2+)</name>
        <dbReference type="ChEBI" id="CHEBI:18420"/>
        <label>4</label>
    </ligand>
</feature>
<dbReference type="InterPro" id="IPR036921">
    <property type="entry name" value="PurM-like_N_sf"/>
</dbReference>
<dbReference type="GO" id="GO:0009229">
    <property type="term" value="P:thiamine diphosphate biosynthetic process"/>
    <property type="evidence" value="ECO:0007669"/>
    <property type="project" value="UniProtKB-UniRule"/>
</dbReference>
<comment type="catalytic activity">
    <reaction evidence="2">
        <text>thiamine phosphate + ATP = thiamine diphosphate + ADP</text>
        <dbReference type="Rhea" id="RHEA:15913"/>
        <dbReference type="ChEBI" id="CHEBI:30616"/>
        <dbReference type="ChEBI" id="CHEBI:37575"/>
        <dbReference type="ChEBI" id="CHEBI:58937"/>
        <dbReference type="ChEBI" id="CHEBI:456216"/>
        <dbReference type="EC" id="2.7.4.16"/>
    </reaction>
</comment>
<keyword evidence="2" id="KW-0067">ATP-binding</keyword>
<dbReference type="NCBIfam" id="TIGR01379">
    <property type="entry name" value="thiL"/>
    <property type="match status" value="1"/>
</dbReference>
<comment type="miscellaneous">
    <text evidence="2">Reaction mechanism of ThiL seems to utilize a direct, inline transfer of the gamma-phosphate of ATP to TMP rather than a phosphorylated enzyme intermediate.</text>
</comment>
<feature type="binding site" evidence="2">
    <location>
        <position position="328"/>
    </location>
    <ligand>
        <name>substrate</name>
    </ligand>
</feature>
<evidence type="ECO:0000256" key="2">
    <source>
        <dbReference type="HAMAP-Rule" id="MF_02128"/>
    </source>
</evidence>
<dbReference type="SUPFAM" id="SSF55326">
    <property type="entry name" value="PurM N-terminal domain-like"/>
    <property type="match status" value="1"/>
</dbReference>
<dbReference type="CDD" id="cd02194">
    <property type="entry name" value="ThiL"/>
    <property type="match status" value="1"/>
</dbReference>
<dbReference type="AlphaFoldDB" id="A0A1A7BG21"/>
<organism evidence="4 5">
    <name type="scientific">Erythrobacter dokdonensis DSW-74</name>
    <dbReference type="NCBI Taxonomy" id="1300349"/>
    <lineage>
        <taxon>Bacteria</taxon>
        <taxon>Pseudomonadati</taxon>
        <taxon>Pseudomonadota</taxon>
        <taxon>Alphaproteobacteria</taxon>
        <taxon>Sphingomonadales</taxon>
        <taxon>Erythrobacteraceae</taxon>
        <taxon>Erythrobacter/Porphyrobacter group</taxon>
        <taxon>Erythrobacter</taxon>
    </lineage>
</organism>
<dbReference type="EMBL" id="LZYB01000002">
    <property type="protein sequence ID" value="OBV11483.1"/>
    <property type="molecule type" value="Genomic_DNA"/>
</dbReference>
<dbReference type="Proteomes" id="UP000092484">
    <property type="component" value="Unassembled WGS sequence"/>
</dbReference>
<reference evidence="4 5" key="1">
    <citation type="submission" date="2016-06" db="EMBL/GenBank/DDBJ databases">
        <title>Genome sequence of Porphyrobacter dokdonensis DSW-74.</title>
        <authorList>
            <person name="Kim J.F."/>
            <person name="Song J.Y."/>
        </authorList>
    </citation>
    <scope>NUCLEOTIDE SEQUENCE [LARGE SCALE GENOMIC DNA]</scope>
    <source>
        <strain evidence="4 5">DSW-74</strain>
    </source>
</reference>
<comment type="pathway">
    <text evidence="2">Cofactor biosynthesis; thiamine diphosphate biosynthesis; thiamine diphosphate from thiamine phosphate: step 1/1.</text>
</comment>
<keyword evidence="2" id="KW-0460">Magnesium</keyword>
<keyword evidence="1 2" id="KW-0784">Thiamine biosynthesis</keyword>
<comment type="similarity">
    <text evidence="2">Belongs to the thiamine-monophosphate kinase family.</text>
</comment>
<comment type="caution">
    <text evidence="2">Lacks conserved residue(s) required for the propagation of feature annotation.</text>
</comment>
<dbReference type="GO" id="GO:0009030">
    <property type="term" value="F:thiamine-phosphate kinase activity"/>
    <property type="evidence" value="ECO:0007669"/>
    <property type="project" value="UniProtKB-UniRule"/>
</dbReference>
<feature type="binding site" evidence="2">
    <location>
        <position position="25"/>
    </location>
    <ligand>
        <name>Mg(2+)</name>
        <dbReference type="ChEBI" id="CHEBI:18420"/>
        <label>4</label>
    </ligand>
</feature>
<dbReference type="RefSeq" id="WP_068862657.1">
    <property type="nucleotide sequence ID" value="NZ_LZYB01000002.1"/>
</dbReference>
<feature type="binding site" evidence="2">
    <location>
        <position position="25"/>
    </location>
    <ligand>
        <name>Mg(2+)</name>
        <dbReference type="ChEBI" id="CHEBI:18420"/>
        <label>3</label>
    </ligand>
</feature>
<accession>A0A1A7BG21</accession>
<feature type="binding site" evidence="2">
    <location>
        <position position="220"/>
    </location>
    <ligand>
        <name>ATP</name>
        <dbReference type="ChEBI" id="CHEBI:30616"/>
    </ligand>
</feature>
<feature type="binding site" evidence="2">
    <location>
        <position position="138"/>
    </location>
    <ligand>
        <name>ATP</name>
        <dbReference type="ChEBI" id="CHEBI:30616"/>
    </ligand>
</feature>